<evidence type="ECO:0000313" key="2">
    <source>
        <dbReference type="Proteomes" id="UP001143910"/>
    </source>
</evidence>
<protein>
    <submittedName>
        <fullName evidence="1">Uncharacterized protein</fullName>
    </submittedName>
</protein>
<sequence length="543" mass="59112">MADEKTVAVSDKAPIEQVDTLNSDALDRAEDGTVDKHVKLIQGSERVAQALETAPPRPLSKGNLFIYLMCIAPFLCGTMNGYDSSLVAGLLVLDSFKKLFGANVDGFESGYITAIYQIGGLVCLPFISLFSDKFGRRSGMWIGCFLSVTGTIIQGTSDRTGSLAQYLVGRFLIGFGSTVAQAAATTYAVEIAHPAYRGAIAGGQSSMLNFGGLLAAGVTLGTANLAGNNTWTAPTWVQIACPGIACVTVYLLPESPRWLYTHGKREDALAFMAKYHGDGDAENPWVRLQLAEFEEQLEVEGKEKWWDYRALFTTRARRWRLLNSVIIGSWGALSNGGISYFVGGFFATAGIVDPILVLKYNVYQNFMSTCASFIGSPVSDYLGRRKLLLPTLLFMALSWVGMAASTAFTPADGSGTNVRAADAAIAFYFIFAFVYCIGITPLQGVYATEVFAYEQRAKGVAFQNLAVSAVALINQFATPVAMVKIGYKTYVIFAVWNLVELVISYFYSVETKGFTLEEMEEIFDSPNPRKASTTKRRLVTNRN</sequence>
<name>A0ACC1N5X9_9HYPO</name>
<dbReference type="Proteomes" id="UP001143910">
    <property type="component" value="Unassembled WGS sequence"/>
</dbReference>
<keyword evidence="2" id="KW-1185">Reference proteome</keyword>
<organism evidence="1 2">
    <name type="scientific">Zarea fungicola</name>
    <dbReference type="NCBI Taxonomy" id="93591"/>
    <lineage>
        <taxon>Eukaryota</taxon>
        <taxon>Fungi</taxon>
        <taxon>Dikarya</taxon>
        <taxon>Ascomycota</taxon>
        <taxon>Pezizomycotina</taxon>
        <taxon>Sordariomycetes</taxon>
        <taxon>Hypocreomycetidae</taxon>
        <taxon>Hypocreales</taxon>
        <taxon>Cordycipitaceae</taxon>
        <taxon>Zarea</taxon>
    </lineage>
</organism>
<comment type="caution">
    <text evidence="1">The sequence shown here is derived from an EMBL/GenBank/DDBJ whole genome shotgun (WGS) entry which is preliminary data.</text>
</comment>
<gene>
    <name evidence="1" type="ORF">NQ176_g6075</name>
</gene>
<evidence type="ECO:0000313" key="1">
    <source>
        <dbReference type="EMBL" id="KAJ2974398.1"/>
    </source>
</evidence>
<reference evidence="1" key="1">
    <citation type="submission" date="2022-08" db="EMBL/GenBank/DDBJ databases">
        <title>Genome Sequence of Lecanicillium fungicola.</title>
        <authorList>
            <person name="Buettner E."/>
        </authorList>
    </citation>
    <scope>NUCLEOTIDE SEQUENCE</scope>
    <source>
        <strain evidence="1">Babe33</strain>
    </source>
</reference>
<dbReference type="EMBL" id="JANJQO010000833">
    <property type="protein sequence ID" value="KAJ2974398.1"/>
    <property type="molecule type" value="Genomic_DNA"/>
</dbReference>
<proteinExistence type="predicted"/>
<accession>A0ACC1N5X9</accession>